<keyword evidence="1" id="KW-1133">Transmembrane helix</keyword>
<dbReference type="GeneID" id="66617770"/>
<dbReference type="Proteomes" id="UP000662736">
    <property type="component" value="Chromosome"/>
</dbReference>
<gene>
    <name evidence="2" type="ORF">J1G54_11040</name>
    <name evidence="3" type="ORF">QBL01_12260</name>
</gene>
<reference evidence="2" key="1">
    <citation type="submission" date="2021-03" db="EMBL/GenBank/DDBJ databases">
        <title>Characterization of a novel Integrative Conjugative Element in Glaesserella parasuis.</title>
        <authorList>
            <person name="Hu G."/>
            <person name="Sun H."/>
        </authorList>
    </citation>
    <scope>NUCLEOTIDE SEQUENCE</scope>
    <source>
        <strain evidence="2">GHP1807</strain>
    </source>
</reference>
<dbReference type="EMBL" id="CP071491">
    <property type="protein sequence ID" value="QSX16841.1"/>
    <property type="molecule type" value="Genomic_DNA"/>
</dbReference>
<protein>
    <submittedName>
        <fullName evidence="3">DUF5389 family protein</fullName>
    </submittedName>
</protein>
<dbReference type="EMBL" id="CP121769">
    <property type="protein sequence ID" value="WGE09958.1"/>
    <property type="molecule type" value="Genomic_DNA"/>
</dbReference>
<reference evidence="3" key="2">
    <citation type="submission" date="2023-04" db="EMBL/GenBank/DDBJ databases">
        <title>Molecular characterization of the Integrative and Conjugative elements harboring multidrug-resistance gene from Glaesserella (Haemophilus) parasuis.</title>
        <authorList>
            <person name="Che Y."/>
            <person name="Zhou L."/>
        </authorList>
    </citation>
    <scope>NUCLEOTIDE SEQUENCE</scope>
    <source>
        <strain evidence="3">Z44</strain>
    </source>
</reference>
<proteinExistence type="predicted"/>
<organism evidence="3 4">
    <name type="scientific">Glaesserella parasuis</name>
    <name type="common">Haemophilus parasuis</name>
    <dbReference type="NCBI Taxonomy" id="738"/>
    <lineage>
        <taxon>Bacteria</taxon>
        <taxon>Pseudomonadati</taxon>
        <taxon>Pseudomonadota</taxon>
        <taxon>Gammaproteobacteria</taxon>
        <taxon>Pasteurellales</taxon>
        <taxon>Pasteurellaceae</taxon>
        <taxon>Glaesserella</taxon>
    </lineage>
</organism>
<dbReference type="InterPro" id="IPR035333">
    <property type="entry name" value="DUF5389"/>
</dbReference>
<dbReference type="Pfam" id="PF17364">
    <property type="entry name" value="DUF5389"/>
    <property type="match status" value="1"/>
</dbReference>
<accession>A0A143CGN2</accession>
<feature type="transmembrane region" description="Helical" evidence="1">
    <location>
        <begin position="43"/>
        <end position="64"/>
    </location>
</feature>
<evidence type="ECO:0000313" key="4">
    <source>
        <dbReference type="Proteomes" id="UP001222296"/>
    </source>
</evidence>
<dbReference type="Proteomes" id="UP001222296">
    <property type="component" value="Chromosome"/>
</dbReference>
<dbReference type="RefSeq" id="WP_021114301.1">
    <property type="nucleotide sequence ID" value="NZ_CBCRUP010000041.1"/>
</dbReference>
<evidence type="ECO:0000256" key="1">
    <source>
        <dbReference type="SAM" id="Phobius"/>
    </source>
</evidence>
<evidence type="ECO:0000313" key="2">
    <source>
        <dbReference type="EMBL" id="QSX16841.1"/>
    </source>
</evidence>
<keyword evidence="1" id="KW-0812">Transmembrane</keyword>
<sequence length="97" mass="11096">MQQGFSKFSWALAFFCLPSSLWPLALLVSPALSENPNLSPSQIDWFSTAFWIYPFILLAIAGLLHKLHQKQPLVAKIGLLMGYISFYDLIYYIIRTL</sequence>
<evidence type="ECO:0000313" key="3">
    <source>
        <dbReference type="EMBL" id="WGE09958.1"/>
    </source>
</evidence>
<dbReference type="AlphaFoldDB" id="A0A143CGN2"/>
<keyword evidence="1" id="KW-0472">Membrane</keyword>
<feature type="transmembrane region" description="Helical" evidence="1">
    <location>
        <begin position="73"/>
        <end position="94"/>
    </location>
</feature>
<name>A0A143CGN2_GLAPU</name>